<name>A0A5B9QUL2_9BACT</name>
<dbReference type="RefSeq" id="WP_068131985.1">
    <property type="nucleotide sequence ID" value="NZ_CP042914.1"/>
</dbReference>
<dbReference type="InterPro" id="IPR028207">
    <property type="entry name" value="DNA_pol_B_palm_palm"/>
</dbReference>
<keyword evidence="10" id="KW-0378">Hydrolase</keyword>
<dbReference type="SMART" id="SM00483">
    <property type="entry name" value="POLXc"/>
    <property type="match status" value="1"/>
</dbReference>
<keyword evidence="3" id="KW-0548">Nucleotidyltransferase</keyword>
<feature type="domain" description="Polymerase/histidinol phosphatase N-terminal" evidence="8">
    <location>
        <begin position="341"/>
        <end position="421"/>
    </location>
</feature>
<accession>A0A5B9QUL2</accession>
<dbReference type="GO" id="GO:0042578">
    <property type="term" value="F:phosphoric ester hydrolase activity"/>
    <property type="evidence" value="ECO:0007669"/>
    <property type="project" value="TreeGrafter"/>
</dbReference>
<dbReference type="SUPFAM" id="SSF89550">
    <property type="entry name" value="PHP domain-like"/>
    <property type="match status" value="1"/>
</dbReference>
<gene>
    <name evidence="10" type="primary">polX</name>
    <name evidence="10" type="ORF">UC8_31130</name>
</gene>
<dbReference type="KEGG" id="rul:UC8_31130"/>
<dbReference type="InterPro" id="IPR027421">
    <property type="entry name" value="DNA_pol_lamdba_lyase_dom_sf"/>
</dbReference>
<dbReference type="Gene3D" id="3.20.20.140">
    <property type="entry name" value="Metal-dependent hydrolases"/>
    <property type="match status" value="1"/>
</dbReference>
<dbReference type="SMART" id="SM00481">
    <property type="entry name" value="POLIIIAc"/>
    <property type="match status" value="1"/>
</dbReference>
<keyword evidence="4" id="KW-0227">DNA damage</keyword>
<dbReference type="InterPro" id="IPR029398">
    <property type="entry name" value="PolB_thumb"/>
</dbReference>
<sequence length="572" mass="63310">MNNAQIANVFDELADLLEFKGENPFRVRAYRNGSKAIRELEESVAAIIADENRKLADVPGIGKTLAEKSETLLASGSLSQLEDLRAEIPASVLQMVRVPGLGAKKAAALHRELGIDTLAQLRDACERQQVRKLKGFAAKTEQMILQGLEIAEAANERLRWVEADQIVQQLLAHMNRHQGIQRVQPAGSYRRGRETVGDVDLLVVADDRAAVMDHFEAFAGRSETIARGDTKVSMRIGASFQVDMRVVESHQFGAALQYFTGSKEHNVHLRSLAKKRGLKINEYGVFADDEETPLASETEADVYAALELPCFPPEIREDRFEFEWAAAGSLPELITLDQIQGDLHMHTTATDGQATIREMADAAIERGLKYIAITDHSKRVAMAGGLDAERLREQWAMIDEIRPEYEGRLEILKGIECDILEDGSMDLDDEVLSEGDWIIASVHYGQKQPRQQITDRITGALANPYVSIVAHPTGRLINRRPPYDVDMEAVVQAAAEHGKLLELNANPARLDLNEQHLTMAARQGVPIVISTDAHSIDGLDVMKHGIQQARRGGLTAAQVANTKPWQSVDPRR</sequence>
<evidence type="ECO:0000256" key="1">
    <source>
        <dbReference type="ARBA" id="ARBA00012417"/>
    </source>
</evidence>
<comment type="catalytic activity">
    <reaction evidence="7">
        <text>DNA(n) + a 2'-deoxyribonucleoside 5'-triphosphate = DNA(n+1) + diphosphate</text>
        <dbReference type="Rhea" id="RHEA:22508"/>
        <dbReference type="Rhea" id="RHEA-COMP:17339"/>
        <dbReference type="Rhea" id="RHEA-COMP:17340"/>
        <dbReference type="ChEBI" id="CHEBI:33019"/>
        <dbReference type="ChEBI" id="CHEBI:61560"/>
        <dbReference type="ChEBI" id="CHEBI:173112"/>
        <dbReference type="EC" id="2.7.7.7"/>
    </reaction>
</comment>
<evidence type="ECO:0000256" key="6">
    <source>
        <dbReference type="ARBA" id="ARBA00023204"/>
    </source>
</evidence>
<dbReference type="GO" id="GO:0006281">
    <property type="term" value="P:DNA repair"/>
    <property type="evidence" value="ECO:0007669"/>
    <property type="project" value="UniProtKB-KW"/>
</dbReference>
<dbReference type="InterPro" id="IPR016195">
    <property type="entry name" value="Pol/histidinol_Pase-like"/>
</dbReference>
<dbReference type="GO" id="GO:0008270">
    <property type="term" value="F:zinc ion binding"/>
    <property type="evidence" value="ECO:0007669"/>
    <property type="project" value="TreeGrafter"/>
</dbReference>
<dbReference type="Pfam" id="PF14520">
    <property type="entry name" value="HHH_5"/>
    <property type="match status" value="1"/>
</dbReference>
<dbReference type="InterPro" id="IPR047967">
    <property type="entry name" value="PolX_PHP"/>
</dbReference>
<evidence type="ECO:0000256" key="4">
    <source>
        <dbReference type="ARBA" id="ARBA00022763"/>
    </source>
</evidence>
<dbReference type="GO" id="GO:0003677">
    <property type="term" value="F:DNA binding"/>
    <property type="evidence" value="ECO:0007669"/>
    <property type="project" value="InterPro"/>
</dbReference>
<dbReference type="Pfam" id="PF14791">
    <property type="entry name" value="DNA_pol_B_thumb"/>
    <property type="match status" value="1"/>
</dbReference>
<dbReference type="PRINTS" id="PR00870">
    <property type="entry name" value="DNAPOLXBETA"/>
</dbReference>
<dbReference type="InterPro" id="IPR043519">
    <property type="entry name" value="NT_sf"/>
</dbReference>
<dbReference type="GO" id="GO:0005829">
    <property type="term" value="C:cytosol"/>
    <property type="evidence" value="ECO:0007669"/>
    <property type="project" value="TreeGrafter"/>
</dbReference>
<evidence type="ECO:0000313" key="10">
    <source>
        <dbReference type="EMBL" id="QEG41095.1"/>
    </source>
</evidence>
<dbReference type="Pfam" id="PF14716">
    <property type="entry name" value="HHH_8"/>
    <property type="match status" value="1"/>
</dbReference>
<dbReference type="CDD" id="cd00141">
    <property type="entry name" value="NT_POLXc"/>
    <property type="match status" value="1"/>
</dbReference>
<dbReference type="OrthoDB" id="9808747at2"/>
<proteinExistence type="predicted"/>
<dbReference type="PANTHER" id="PTHR36928:SF1">
    <property type="entry name" value="PHOSPHATASE YCDX-RELATED"/>
    <property type="match status" value="1"/>
</dbReference>
<keyword evidence="5" id="KW-0239">DNA-directed DNA polymerase</keyword>
<evidence type="ECO:0000256" key="7">
    <source>
        <dbReference type="ARBA" id="ARBA00049244"/>
    </source>
</evidence>
<evidence type="ECO:0000256" key="5">
    <source>
        <dbReference type="ARBA" id="ARBA00022932"/>
    </source>
</evidence>
<dbReference type="SUPFAM" id="SSF158702">
    <property type="entry name" value="Sec63 N-terminal domain-like"/>
    <property type="match status" value="1"/>
</dbReference>
<dbReference type="InterPro" id="IPR002008">
    <property type="entry name" value="DNA_pol_X_beta-like"/>
</dbReference>
<keyword evidence="10" id="KW-0269">Exonuclease</keyword>
<organism evidence="10 11">
    <name type="scientific">Roseimaritima ulvae</name>
    <dbReference type="NCBI Taxonomy" id="980254"/>
    <lineage>
        <taxon>Bacteria</taxon>
        <taxon>Pseudomonadati</taxon>
        <taxon>Planctomycetota</taxon>
        <taxon>Planctomycetia</taxon>
        <taxon>Pirellulales</taxon>
        <taxon>Pirellulaceae</taxon>
        <taxon>Roseimaritima</taxon>
    </lineage>
</organism>
<keyword evidence="11" id="KW-1185">Reference proteome</keyword>
<feature type="domain" description="DNA-directed DNA polymerase X" evidence="9">
    <location>
        <begin position="1"/>
        <end position="317"/>
    </location>
</feature>
<protein>
    <recommendedName>
        <fullName evidence="1">DNA-directed DNA polymerase</fullName>
        <ecNumber evidence="1">2.7.7.7</ecNumber>
    </recommendedName>
</protein>
<dbReference type="CDD" id="cd07436">
    <property type="entry name" value="PHP_PolX"/>
    <property type="match status" value="1"/>
</dbReference>
<evidence type="ECO:0000256" key="3">
    <source>
        <dbReference type="ARBA" id="ARBA00022695"/>
    </source>
</evidence>
<dbReference type="EMBL" id="CP042914">
    <property type="protein sequence ID" value="QEG41095.1"/>
    <property type="molecule type" value="Genomic_DNA"/>
</dbReference>
<keyword evidence="6" id="KW-0234">DNA repair</keyword>
<evidence type="ECO:0000259" key="9">
    <source>
        <dbReference type="SMART" id="SM00483"/>
    </source>
</evidence>
<dbReference type="Proteomes" id="UP000325286">
    <property type="component" value="Chromosome"/>
</dbReference>
<dbReference type="SUPFAM" id="SSF47802">
    <property type="entry name" value="DNA polymerase beta, N-terminal domain-like"/>
    <property type="match status" value="1"/>
</dbReference>
<dbReference type="Pfam" id="PF02811">
    <property type="entry name" value="PHP"/>
    <property type="match status" value="1"/>
</dbReference>
<dbReference type="InterPro" id="IPR022311">
    <property type="entry name" value="PolX-like"/>
</dbReference>
<dbReference type="Pfam" id="PF14792">
    <property type="entry name" value="DNA_pol_B_palm"/>
    <property type="match status" value="1"/>
</dbReference>
<dbReference type="GO" id="GO:0003887">
    <property type="term" value="F:DNA-directed DNA polymerase activity"/>
    <property type="evidence" value="ECO:0007669"/>
    <property type="project" value="UniProtKB-KW"/>
</dbReference>
<dbReference type="InterPro" id="IPR010996">
    <property type="entry name" value="HHH_MUS81"/>
</dbReference>
<dbReference type="InterPro" id="IPR004013">
    <property type="entry name" value="PHP_dom"/>
</dbReference>
<dbReference type="EC" id="2.7.7.7" evidence="1"/>
<evidence type="ECO:0000259" key="8">
    <source>
        <dbReference type="SMART" id="SM00481"/>
    </source>
</evidence>
<dbReference type="Gene3D" id="1.10.150.110">
    <property type="entry name" value="DNA polymerase beta, N-terminal domain-like"/>
    <property type="match status" value="1"/>
</dbReference>
<dbReference type="InterPro" id="IPR003141">
    <property type="entry name" value="Pol/His_phosphatase_N"/>
</dbReference>
<evidence type="ECO:0000256" key="2">
    <source>
        <dbReference type="ARBA" id="ARBA00022679"/>
    </source>
</evidence>
<dbReference type="Gene3D" id="1.10.150.20">
    <property type="entry name" value="5' to 3' exonuclease, C-terminal subdomain"/>
    <property type="match status" value="1"/>
</dbReference>
<dbReference type="AlphaFoldDB" id="A0A5B9QUL2"/>
<keyword evidence="10" id="KW-0540">Nuclease</keyword>
<dbReference type="InterPro" id="IPR050243">
    <property type="entry name" value="PHP_phosphatase"/>
</dbReference>
<reference evidence="10 11" key="1">
    <citation type="submission" date="2019-08" db="EMBL/GenBank/DDBJ databases">
        <title>Deep-cultivation of Planctomycetes and their phenomic and genomic characterization uncovers novel biology.</title>
        <authorList>
            <person name="Wiegand S."/>
            <person name="Jogler M."/>
            <person name="Boedeker C."/>
            <person name="Pinto D."/>
            <person name="Vollmers J."/>
            <person name="Rivas-Marin E."/>
            <person name="Kohn T."/>
            <person name="Peeters S.H."/>
            <person name="Heuer A."/>
            <person name="Rast P."/>
            <person name="Oberbeckmann S."/>
            <person name="Bunk B."/>
            <person name="Jeske O."/>
            <person name="Meyerdierks A."/>
            <person name="Storesund J.E."/>
            <person name="Kallscheuer N."/>
            <person name="Luecker S."/>
            <person name="Lage O.M."/>
            <person name="Pohl T."/>
            <person name="Merkel B.J."/>
            <person name="Hornburger P."/>
            <person name="Mueller R.-W."/>
            <person name="Bruemmer F."/>
            <person name="Labrenz M."/>
            <person name="Spormann A.M."/>
            <person name="Op den Camp H."/>
            <person name="Overmann J."/>
            <person name="Amann R."/>
            <person name="Jetten M.S.M."/>
            <person name="Mascher T."/>
            <person name="Medema M.H."/>
            <person name="Devos D.P."/>
            <person name="Kaster A.-K."/>
            <person name="Ovreas L."/>
            <person name="Rohde M."/>
            <person name="Galperin M.Y."/>
            <person name="Jogler C."/>
        </authorList>
    </citation>
    <scope>NUCLEOTIDE SEQUENCE [LARGE SCALE GENOMIC DNA]</scope>
    <source>
        <strain evidence="10 11">UC8</strain>
    </source>
</reference>
<dbReference type="NCBIfam" id="NF006375">
    <property type="entry name" value="PRK08609.1"/>
    <property type="match status" value="1"/>
</dbReference>
<dbReference type="SUPFAM" id="SSF81301">
    <property type="entry name" value="Nucleotidyltransferase"/>
    <property type="match status" value="1"/>
</dbReference>
<dbReference type="InterPro" id="IPR002054">
    <property type="entry name" value="DNA-dir_DNA_pol_X"/>
</dbReference>
<evidence type="ECO:0000313" key="11">
    <source>
        <dbReference type="Proteomes" id="UP000325286"/>
    </source>
</evidence>
<dbReference type="InterPro" id="IPR037160">
    <property type="entry name" value="DNA_Pol_thumb_sf"/>
</dbReference>
<dbReference type="GO" id="GO:0004527">
    <property type="term" value="F:exonuclease activity"/>
    <property type="evidence" value="ECO:0007669"/>
    <property type="project" value="UniProtKB-KW"/>
</dbReference>
<keyword evidence="2" id="KW-0808">Transferase</keyword>
<dbReference type="PIRSF" id="PIRSF005047">
    <property type="entry name" value="UCP005047_YshC"/>
    <property type="match status" value="1"/>
</dbReference>
<dbReference type="Gene3D" id="3.30.210.10">
    <property type="entry name" value="DNA polymerase, thumb domain"/>
    <property type="match status" value="1"/>
</dbReference>
<dbReference type="PANTHER" id="PTHR36928">
    <property type="entry name" value="PHOSPHATASE YCDX-RELATED"/>
    <property type="match status" value="1"/>
</dbReference>
<dbReference type="Gene3D" id="3.30.460.10">
    <property type="entry name" value="Beta Polymerase, domain 2"/>
    <property type="match status" value="1"/>
</dbReference>